<reference evidence="1" key="1">
    <citation type="journal article" date="2014" name="Int. J. Syst. Evol. Microbiol.">
        <title>Complete genome sequence of Corynebacterium casei LMG S-19264T (=DSM 44701T), isolated from a smear-ripened cheese.</title>
        <authorList>
            <consortium name="US DOE Joint Genome Institute (JGI-PGF)"/>
            <person name="Walter F."/>
            <person name="Albersmeier A."/>
            <person name="Kalinowski J."/>
            <person name="Ruckert C."/>
        </authorList>
    </citation>
    <scope>NUCLEOTIDE SEQUENCE</scope>
    <source>
        <strain evidence="1">JCM 4790</strain>
    </source>
</reference>
<protein>
    <recommendedName>
        <fullName evidence="3">Chaplin domain-containing protein</fullName>
    </recommendedName>
</protein>
<evidence type="ECO:0008006" key="3">
    <source>
        <dbReference type="Google" id="ProtNLM"/>
    </source>
</evidence>
<sequence>MTMSSHRLSRAAIIAVSMMATIQTSLAWAGGIGGALSPVFAQNCANHHTDDYANPAAYGSPTHVLQLPLLMPYNQCGDAVTPLGYTDGGLG</sequence>
<comment type="caution">
    <text evidence="1">The sequence shown here is derived from an EMBL/GenBank/DDBJ whole genome shotgun (WGS) entry which is preliminary data.</text>
</comment>
<keyword evidence="2" id="KW-1185">Reference proteome</keyword>
<accession>A0A918UB21</accession>
<dbReference type="EMBL" id="BMVU01000163">
    <property type="protein sequence ID" value="GGY20122.1"/>
    <property type="molecule type" value="Genomic_DNA"/>
</dbReference>
<evidence type="ECO:0000313" key="1">
    <source>
        <dbReference type="EMBL" id="GGY20122.1"/>
    </source>
</evidence>
<reference evidence="1" key="2">
    <citation type="submission" date="2020-09" db="EMBL/GenBank/DDBJ databases">
        <authorList>
            <person name="Sun Q."/>
            <person name="Ohkuma M."/>
        </authorList>
    </citation>
    <scope>NUCLEOTIDE SEQUENCE</scope>
    <source>
        <strain evidence="1">JCM 4790</strain>
    </source>
</reference>
<evidence type="ECO:0000313" key="2">
    <source>
        <dbReference type="Proteomes" id="UP000619244"/>
    </source>
</evidence>
<organism evidence="1 2">
    <name type="scientific">Streptomyces minutiscleroticus</name>
    <dbReference type="NCBI Taxonomy" id="68238"/>
    <lineage>
        <taxon>Bacteria</taxon>
        <taxon>Bacillati</taxon>
        <taxon>Actinomycetota</taxon>
        <taxon>Actinomycetes</taxon>
        <taxon>Kitasatosporales</taxon>
        <taxon>Streptomycetaceae</taxon>
        <taxon>Streptomyces</taxon>
    </lineage>
</organism>
<gene>
    <name evidence="1" type="ORF">GCM10010358_83170</name>
</gene>
<dbReference type="AlphaFoldDB" id="A0A918UB21"/>
<name>A0A918UB21_9ACTN</name>
<dbReference type="Proteomes" id="UP000619244">
    <property type="component" value="Unassembled WGS sequence"/>
</dbReference>
<proteinExistence type="predicted"/>